<evidence type="ECO:0000313" key="3">
    <source>
        <dbReference type="Proteomes" id="UP000799437"/>
    </source>
</evidence>
<reference evidence="2" key="1">
    <citation type="journal article" date="2020" name="Stud. Mycol.">
        <title>101 Dothideomycetes genomes: a test case for predicting lifestyles and emergence of pathogens.</title>
        <authorList>
            <person name="Haridas S."/>
            <person name="Albert R."/>
            <person name="Binder M."/>
            <person name="Bloem J."/>
            <person name="Labutti K."/>
            <person name="Salamov A."/>
            <person name="Andreopoulos B."/>
            <person name="Baker S."/>
            <person name="Barry K."/>
            <person name="Bills G."/>
            <person name="Bluhm B."/>
            <person name="Cannon C."/>
            <person name="Castanera R."/>
            <person name="Culley D."/>
            <person name="Daum C."/>
            <person name="Ezra D."/>
            <person name="Gonzalez J."/>
            <person name="Henrissat B."/>
            <person name="Kuo A."/>
            <person name="Liang C."/>
            <person name="Lipzen A."/>
            <person name="Lutzoni F."/>
            <person name="Magnuson J."/>
            <person name="Mondo S."/>
            <person name="Nolan M."/>
            <person name="Ohm R."/>
            <person name="Pangilinan J."/>
            <person name="Park H.-J."/>
            <person name="Ramirez L."/>
            <person name="Alfaro M."/>
            <person name="Sun H."/>
            <person name="Tritt A."/>
            <person name="Yoshinaga Y."/>
            <person name="Zwiers L.-H."/>
            <person name="Turgeon B."/>
            <person name="Goodwin S."/>
            <person name="Spatafora J."/>
            <person name="Crous P."/>
            <person name="Grigoriev I."/>
        </authorList>
    </citation>
    <scope>NUCLEOTIDE SEQUENCE</scope>
    <source>
        <strain evidence="2">CBS 121739</strain>
    </source>
</reference>
<evidence type="ECO:0000313" key="2">
    <source>
        <dbReference type="EMBL" id="KAF2763018.1"/>
    </source>
</evidence>
<accession>A0A6A6WLI9</accession>
<sequence>MPHPVSHNPPSHNTYHVNDGPLQPHQTGILRPSRPDLPLDELRRRYQEDGYLFLKGLLHRTDILQARAAYFTHLAPSNILKPGTNAVEGIFNTSNHAAHFPGIGAGSTDENGRPGGADAARFVDLALAAHTQGWYKDVLCKNADLHGFVAKFTGWGGDMRTLRRTLLRNGTPGNRAIGVHYDQIFLRQGEDTSVTAWVPMGDISMQGGGLIYLERGHILGREIEYDFTAKAKAAGMTDEEARSAFNANMMHGGLLADGPAEFGRKHDRRWLLTEYEAGDVVLHTPYTIHASTINCDPDNIIRLGTDLRFVDSSRPWDMRWSNDYAFGDGV</sequence>
<protein>
    <recommendedName>
        <fullName evidence="4">Phytanoyl-CoA hydroxylase</fullName>
    </recommendedName>
</protein>
<dbReference type="RefSeq" id="XP_033605469.1">
    <property type="nucleotide sequence ID" value="XM_033746298.1"/>
</dbReference>
<feature type="region of interest" description="Disordered" evidence="1">
    <location>
        <begin position="1"/>
        <end position="36"/>
    </location>
</feature>
<feature type="compositionally biased region" description="Low complexity" evidence="1">
    <location>
        <begin position="1"/>
        <end position="13"/>
    </location>
</feature>
<name>A0A6A6WLI9_9PEZI</name>
<dbReference type="EMBL" id="ML996565">
    <property type="protein sequence ID" value="KAF2763018.1"/>
    <property type="molecule type" value="Genomic_DNA"/>
</dbReference>
<proteinExistence type="predicted"/>
<evidence type="ECO:0008006" key="4">
    <source>
        <dbReference type="Google" id="ProtNLM"/>
    </source>
</evidence>
<organism evidence="2 3">
    <name type="scientific">Pseudovirgaria hyperparasitica</name>
    <dbReference type="NCBI Taxonomy" id="470096"/>
    <lineage>
        <taxon>Eukaryota</taxon>
        <taxon>Fungi</taxon>
        <taxon>Dikarya</taxon>
        <taxon>Ascomycota</taxon>
        <taxon>Pezizomycotina</taxon>
        <taxon>Dothideomycetes</taxon>
        <taxon>Dothideomycetes incertae sedis</taxon>
        <taxon>Acrospermales</taxon>
        <taxon>Acrospermaceae</taxon>
        <taxon>Pseudovirgaria</taxon>
    </lineage>
</organism>
<dbReference type="PANTHER" id="PTHR40128:SF1">
    <property type="entry name" value="PHYTANOYL-COA HYDROXYLASE"/>
    <property type="match status" value="1"/>
</dbReference>
<dbReference type="Proteomes" id="UP000799437">
    <property type="component" value="Unassembled WGS sequence"/>
</dbReference>
<dbReference type="AlphaFoldDB" id="A0A6A6WLI9"/>
<dbReference type="GeneID" id="54487352"/>
<gene>
    <name evidence="2" type="ORF">EJ05DRAFT_495860</name>
</gene>
<dbReference type="PANTHER" id="PTHR40128">
    <property type="entry name" value="EXPRESSED PROTEIN"/>
    <property type="match status" value="1"/>
</dbReference>
<dbReference type="Gene3D" id="2.60.120.620">
    <property type="entry name" value="q2cbj1_9rhob like domain"/>
    <property type="match status" value="1"/>
</dbReference>
<keyword evidence="3" id="KW-1185">Reference proteome</keyword>
<dbReference type="Pfam" id="PF05721">
    <property type="entry name" value="PhyH"/>
    <property type="match status" value="1"/>
</dbReference>
<dbReference type="OrthoDB" id="2328924at2759"/>
<evidence type="ECO:0000256" key="1">
    <source>
        <dbReference type="SAM" id="MobiDB-lite"/>
    </source>
</evidence>
<dbReference type="SUPFAM" id="SSF51197">
    <property type="entry name" value="Clavaminate synthase-like"/>
    <property type="match status" value="1"/>
</dbReference>
<dbReference type="InterPro" id="IPR008775">
    <property type="entry name" value="Phytyl_CoA_dOase-like"/>
</dbReference>